<proteinExistence type="predicted"/>
<protein>
    <submittedName>
        <fullName evidence="1">Uncharacterized protein</fullName>
    </submittedName>
</protein>
<sequence length="284" mass="31533">MTFQAANIDKAEVAKMRQHNVGEGKADPVLARHYRVEGDIVPTAGQQALDGQITYFDRVSRDKGTQEPFGNSALENIASGHVTPMLSTYIRGQKSLSEDLQVIADQGLRDEATLSAKPGEKLQDVKTVFAGNYSTAQDPRIQAENKRQTLANNVNLYPGTDLFEATVYANIAYNTLLSHVENLAADKSIKTLAEFKKRVNELMAGSAPLPLDPDDVALSKVLKMDHYETDYEARPMSTGYGMPIFPKKATPIETYFRQGVRVPATVEEQVRNQLETIWKSWRGQ</sequence>
<dbReference type="EMBL" id="JBHSWB010000002">
    <property type="protein sequence ID" value="MFC6662687.1"/>
    <property type="molecule type" value="Genomic_DNA"/>
</dbReference>
<organism evidence="1 2">
    <name type="scientific">Deinococcus multiflagellatus</name>
    <dbReference type="NCBI Taxonomy" id="1656887"/>
    <lineage>
        <taxon>Bacteria</taxon>
        <taxon>Thermotogati</taxon>
        <taxon>Deinococcota</taxon>
        <taxon>Deinococci</taxon>
        <taxon>Deinococcales</taxon>
        <taxon>Deinococcaceae</taxon>
        <taxon>Deinococcus</taxon>
    </lineage>
</organism>
<accession>A0ABW1ZQF0</accession>
<comment type="caution">
    <text evidence="1">The sequence shown here is derived from an EMBL/GenBank/DDBJ whole genome shotgun (WGS) entry which is preliminary data.</text>
</comment>
<dbReference type="RefSeq" id="WP_380058653.1">
    <property type="nucleotide sequence ID" value="NZ_JBHSWB010000002.1"/>
</dbReference>
<evidence type="ECO:0000313" key="2">
    <source>
        <dbReference type="Proteomes" id="UP001596317"/>
    </source>
</evidence>
<dbReference type="Proteomes" id="UP001596317">
    <property type="component" value="Unassembled WGS sequence"/>
</dbReference>
<evidence type="ECO:0000313" key="1">
    <source>
        <dbReference type="EMBL" id="MFC6662687.1"/>
    </source>
</evidence>
<gene>
    <name evidence="1" type="ORF">ACFP90_21790</name>
</gene>
<keyword evidence="2" id="KW-1185">Reference proteome</keyword>
<reference evidence="2" key="1">
    <citation type="journal article" date="2019" name="Int. J. Syst. Evol. Microbiol.">
        <title>The Global Catalogue of Microorganisms (GCM) 10K type strain sequencing project: providing services to taxonomists for standard genome sequencing and annotation.</title>
        <authorList>
            <consortium name="The Broad Institute Genomics Platform"/>
            <consortium name="The Broad Institute Genome Sequencing Center for Infectious Disease"/>
            <person name="Wu L."/>
            <person name="Ma J."/>
        </authorList>
    </citation>
    <scope>NUCLEOTIDE SEQUENCE [LARGE SCALE GENOMIC DNA]</scope>
    <source>
        <strain evidence="2">CCUG 63830</strain>
    </source>
</reference>
<name>A0ABW1ZQF0_9DEIO</name>